<name>A0A5C6U9I9_9SPHN</name>
<keyword evidence="2" id="KW-1185">Reference proteome</keyword>
<dbReference type="EMBL" id="VOPY01000003">
    <property type="protein sequence ID" value="TXC68218.1"/>
    <property type="molecule type" value="Genomic_DNA"/>
</dbReference>
<dbReference type="AlphaFoldDB" id="A0A5C6U9I9"/>
<organism evidence="1 2">
    <name type="scientific">Flavisphingopyxis soli</name>
    <dbReference type="NCBI Taxonomy" id="2601267"/>
    <lineage>
        <taxon>Bacteria</taxon>
        <taxon>Pseudomonadati</taxon>
        <taxon>Pseudomonadota</taxon>
        <taxon>Alphaproteobacteria</taxon>
        <taxon>Sphingomonadales</taxon>
        <taxon>Sphingopyxidaceae</taxon>
        <taxon>Flavisphingopyxis</taxon>
    </lineage>
</organism>
<gene>
    <name evidence="1" type="ORF">FSZ31_11040</name>
</gene>
<proteinExistence type="predicted"/>
<sequence length="115" mass="11955">MSHAAHISSETSAPAAFDLLLGLAGPVELAAKFAGRSTDDTGLEALAMRVVETGREQDEAVAERIRDLVSITQAGLEMVSKLCRADAPPAMVRAAGNALVDELADSIAVIARRIA</sequence>
<comment type="caution">
    <text evidence="1">The sequence shown here is derived from an EMBL/GenBank/DDBJ whole genome shotgun (WGS) entry which is preliminary data.</text>
</comment>
<reference evidence="1 2" key="1">
    <citation type="submission" date="2019-08" db="EMBL/GenBank/DDBJ databases">
        <title>Sphingorhabdus soil sp. nov., isolated from arctic soil.</title>
        <authorList>
            <person name="Liu Y."/>
        </authorList>
    </citation>
    <scope>NUCLEOTIDE SEQUENCE [LARGE SCALE GENOMIC DNA]</scope>
    <source>
        <strain evidence="1 2">D-2Q-5-6</strain>
    </source>
</reference>
<dbReference type="Proteomes" id="UP000321129">
    <property type="component" value="Unassembled WGS sequence"/>
</dbReference>
<dbReference type="RefSeq" id="WP_147123437.1">
    <property type="nucleotide sequence ID" value="NZ_VOPY01000003.1"/>
</dbReference>
<evidence type="ECO:0000313" key="2">
    <source>
        <dbReference type="Proteomes" id="UP000321129"/>
    </source>
</evidence>
<evidence type="ECO:0000313" key="1">
    <source>
        <dbReference type="EMBL" id="TXC68218.1"/>
    </source>
</evidence>
<protein>
    <submittedName>
        <fullName evidence="1">Uncharacterized protein</fullName>
    </submittedName>
</protein>
<accession>A0A5C6U9I9</accession>